<dbReference type="EMBL" id="KN837330">
    <property type="protein sequence ID" value="KIJ27598.1"/>
    <property type="molecule type" value="Genomic_DNA"/>
</dbReference>
<dbReference type="HOGENOM" id="CLU_1372977_0_0_1"/>
<dbReference type="OrthoDB" id="419598at2759"/>
<feature type="domain" description="NAD(P)-binding" evidence="1">
    <location>
        <begin position="10"/>
        <end position="157"/>
    </location>
</feature>
<evidence type="ECO:0000259" key="1">
    <source>
        <dbReference type="Pfam" id="PF13460"/>
    </source>
</evidence>
<proteinExistence type="predicted"/>
<protein>
    <recommendedName>
        <fullName evidence="1">NAD(P)-binding domain-containing protein</fullName>
    </recommendedName>
</protein>
<sequence>MSVSLLITSTGRVSRHVISTLLSSPHCPAIRVMVKFGSGLEDTFPPVLLSPPHSIAFVERFEGEKFRSTFKDIDIVFHDGPVMDLSEVGINQSVIDAAKVAGVKHFVLCTSFQPIRSKMEANTMRLNVEEYLIESRLNYTILEPGMFMQNLALDVVIKTGKIPMGFSSDILHGFIDLADLATVREHMLREHRADYFFAI</sequence>
<dbReference type="AlphaFoldDB" id="A0A0C9TE99"/>
<organism evidence="2 3">
    <name type="scientific">Sphaerobolus stellatus (strain SS14)</name>
    <dbReference type="NCBI Taxonomy" id="990650"/>
    <lineage>
        <taxon>Eukaryota</taxon>
        <taxon>Fungi</taxon>
        <taxon>Dikarya</taxon>
        <taxon>Basidiomycota</taxon>
        <taxon>Agaricomycotina</taxon>
        <taxon>Agaricomycetes</taxon>
        <taxon>Phallomycetidae</taxon>
        <taxon>Geastrales</taxon>
        <taxon>Sphaerobolaceae</taxon>
        <taxon>Sphaerobolus</taxon>
    </lineage>
</organism>
<reference evidence="2 3" key="1">
    <citation type="submission" date="2014-06" db="EMBL/GenBank/DDBJ databases">
        <title>Evolutionary Origins and Diversification of the Mycorrhizal Mutualists.</title>
        <authorList>
            <consortium name="DOE Joint Genome Institute"/>
            <consortium name="Mycorrhizal Genomics Consortium"/>
            <person name="Kohler A."/>
            <person name="Kuo A."/>
            <person name="Nagy L.G."/>
            <person name="Floudas D."/>
            <person name="Copeland A."/>
            <person name="Barry K.W."/>
            <person name="Cichocki N."/>
            <person name="Veneault-Fourrey C."/>
            <person name="LaButti K."/>
            <person name="Lindquist E.A."/>
            <person name="Lipzen A."/>
            <person name="Lundell T."/>
            <person name="Morin E."/>
            <person name="Murat C."/>
            <person name="Riley R."/>
            <person name="Ohm R."/>
            <person name="Sun H."/>
            <person name="Tunlid A."/>
            <person name="Henrissat B."/>
            <person name="Grigoriev I.V."/>
            <person name="Hibbett D.S."/>
            <person name="Martin F."/>
        </authorList>
    </citation>
    <scope>NUCLEOTIDE SEQUENCE [LARGE SCALE GENOMIC DNA]</scope>
    <source>
        <strain evidence="2 3">SS14</strain>
    </source>
</reference>
<keyword evidence="3" id="KW-1185">Reference proteome</keyword>
<dbReference type="SUPFAM" id="SSF51735">
    <property type="entry name" value="NAD(P)-binding Rossmann-fold domains"/>
    <property type="match status" value="1"/>
</dbReference>
<name>A0A0C9TE99_SPHS4</name>
<dbReference type="InterPro" id="IPR051604">
    <property type="entry name" value="Ergot_Alk_Oxidoreductase"/>
</dbReference>
<evidence type="ECO:0000313" key="3">
    <source>
        <dbReference type="Proteomes" id="UP000054279"/>
    </source>
</evidence>
<dbReference type="InterPro" id="IPR036291">
    <property type="entry name" value="NAD(P)-bd_dom_sf"/>
</dbReference>
<dbReference type="PANTHER" id="PTHR43162:SF1">
    <property type="entry name" value="PRESTALK A DIFFERENTIATION PROTEIN A"/>
    <property type="match status" value="1"/>
</dbReference>
<dbReference type="InterPro" id="IPR016040">
    <property type="entry name" value="NAD(P)-bd_dom"/>
</dbReference>
<dbReference type="Proteomes" id="UP000054279">
    <property type="component" value="Unassembled WGS sequence"/>
</dbReference>
<gene>
    <name evidence="2" type="ORF">M422DRAFT_271201</name>
</gene>
<evidence type="ECO:0000313" key="2">
    <source>
        <dbReference type="EMBL" id="KIJ27598.1"/>
    </source>
</evidence>
<dbReference type="Gene3D" id="3.40.50.720">
    <property type="entry name" value="NAD(P)-binding Rossmann-like Domain"/>
    <property type="match status" value="1"/>
</dbReference>
<accession>A0A0C9TE99</accession>
<dbReference type="PANTHER" id="PTHR43162">
    <property type="match status" value="1"/>
</dbReference>
<dbReference type="Pfam" id="PF13460">
    <property type="entry name" value="NAD_binding_10"/>
    <property type="match status" value="1"/>
</dbReference>